<evidence type="ECO:0000256" key="1">
    <source>
        <dbReference type="ARBA" id="ARBA00001933"/>
    </source>
</evidence>
<dbReference type="NCBIfam" id="TIGR00492">
    <property type="entry name" value="alr"/>
    <property type="match status" value="1"/>
</dbReference>
<dbReference type="Gene3D" id="3.20.20.10">
    <property type="entry name" value="Alanine racemase"/>
    <property type="match status" value="1"/>
</dbReference>
<comment type="similarity">
    <text evidence="4">Belongs to the alanine racemase family.</text>
</comment>
<dbReference type="SMART" id="SM01005">
    <property type="entry name" value="Ala_racemase_C"/>
    <property type="match status" value="1"/>
</dbReference>
<name>A0ABV9GZ16_9BURK</name>
<comment type="catalytic activity">
    <reaction evidence="4">
        <text>L-alanine = D-alanine</text>
        <dbReference type="Rhea" id="RHEA:20249"/>
        <dbReference type="ChEBI" id="CHEBI:57416"/>
        <dbReference type="ChEBI" id="CHEBI:57972"/>
        <dbReference type="EC" id="5.1.1.1"/>
    </reaction>
</comment>
<feature type="binding site" evidence="4">
    <location>
        <position position="298"/>
    </location>
    <ligand>
        <name>substrate</name>
    </ligand>
</feature>
<evidence type="ECO:0000259" key="5">
    <source>
        <dbReference type="SMART" id="SM01005"/>
    </source>
</evidence>
<feature type="active site" description="Proton acceptor; specific for D-alanine" evidence="4">
    <location>
        <position position="34"/>
    </location>
</feature>
<dbReference type="PANTHER" id="PTHR30511">
    <property type="entry name" value="ALANINE RACEMASE"/>
    <property type="match status" value="1"/>
</dbReference>
<proteinExistence type="inferred from homology"/>
<dbReference type="SUPFAM" id="SSF51419">
    <property type="entry name" value="PLP-binding barrel"/>
    <property type="match status" value="1"/>
</dbReference>
<dbReference type="Gene3D" id="2.40.37.10">
    <property type="entry name" value="Lyase, Ornithine Decarboxylase, Chain A, domain 1"/>
    <property type="match status" value="1"/>
</dbReference>
<dbReference type="EC" id="5.1.1.1" evidence="4"/>
<dbReference type="HAMAP" id="MF_01201">
    <property type="entry name" value="Ala_racemase"/>
    <property type="match status" value="1"/>
</dbReference>
<protein>
    <recommendedName>
        <fullName evidence="4">Alanine racemase</fullName>
        <ecNumber evidence="4">5.1.1.1</ecNumber>
    </recommendedName>
</protein>
<dbReference type="InterPro" id="IPR020622">
    <property type="entry name" value="Ala_racemase_pyridoxalP-BS"/>
</dbReference>
<dbReference type="InterPro" id="IPR009006">
    <property type="entry name" value="Ala_racemase/Decarboxylase_C"/>
</dbReference>
<evidence type="ECO:0000256" key="3">
    <source>
        <dbReference type="ARBA" id="ARBA00023235"/>
    </source>
</evidence>
<gene>
    <name evidence="6" type="primary">alr</name>
    <name evidence="6" type="ORF">ACFO3A_07025</name>
</gene>
<dbReference type="SUPFAM" id="SSF50621">
    <property type="entry name" value="Alanine racemase C-terminal domain-like"/>
    <property type="match status" value="1"/>
</dbReference>
<comment type="caution">
    <text evidence="6">The sequence shown here is derived from an EMBL/GenBank/DDBJ whole genome shotgun (WGS) entry which is preliminary data.</text>
</comment>
<dbReference type="Pfam" id="PF01168">
    <property type="entry name" value="Ala_racemase_N"/>
    <property type="match status" value="1"/>
</dbReference>
<keyword evidence="7" id="KW-1185">Reference proteome</keyword>
<evidence type="ECO:0000256" key="2">
    <source>
        <dbReference type="ARBA" id="ARBA00022898"/>
    </source>
</evidence>
<feature type="binding site" evidence="4">
    <location>
        <position position="129"/>
    </location>
    <ligand>
        <name>substrate</name>
    </ligand>
</feature>
<dbReference type="EMBL" id="JBHSEW010000005">
    <property type="protein sequence ID" value="MFC4621970.1"/>
    <property type="molecule type" value="Genomic_DNA"/>
</dbReference>
<feature type="modified residue" description="N6-(pyridoxal phosphate)lysine" evidence="4">
    <location>
        <position position="34"/>
    </location>
</feature>
<evidence type="ECO:0000256" key="4">
    <source>
        <dbReference type="HAMAP-Rule" id="MF_01201"/>
    </source>
</evidence>
<dbReference type="PANTHER" id="PTHR30511:SF0">
    <property type="entry name" value="ALANINE RACEMASE, CATABOLIC-RELATED"/>
    <property type="match status" value="1"/>
</dbReference>
<reference evidence="7" key="1">
    <citation type="journal article" date="2019" name="Int. J. Syst. Evol. Microbiol.">
        <title>The Global Catalogue of Microorganisms (GCM) 10K type strain sequencing project: providing services to taxonomists for standard genome sequencing and annotation.</title>
        <authorList>
            <consortium name="The Broad Institute Genomics Platform"/>
            <consortium name="The Broad Institute Genome Sequencing Center for Infectious Disease"/>
            <person name="Wu L."/>
            <person name="Ma J."/>
        </authorList>
    </citation>
    <scope>NUCLEOTIDE SEQUENCE [LARGE SCALE GENOMIC DNA]</scope>
    <source>
        <strain evidence="7">JCM 11650</strain>
    </source>
</reference>
<comment type="cofactor">
    <cofactor evidence="1 4">
        <name>pyridoxal 5'-phosphate</name>
        <dbReference type="ChEBI" id="CHEBI:597326"/>
    </cofactor>
</comment>
<dbReference type="PROSITE" id="PS00395">
    <property type="entry name" value="ALANINE_RACEMASE"/>
    <property type="match status" value="1"/>
</dbReference>
<dbReference type="InterPro" id="IPR000821">
    <property type="entry name" value="Ala_racemase"/>
</dbReference>
<organism evidence="6 7">
    <name type="scientific">Comamonas nitrativorans</name>
    <dbReference type="NCBI Taxonomy" id="108437"/>
    <lineage>
        <taxon>Bacteria</taxon>
        <taxon>Pseudomonadati</taxon>
        <taxon>Pseudomonadota</taxon>
        <taxon>Betaproteobacteria</taxon>
        <taxon>Burkholderiales</taxon>
        <taxon>Comamonadaceae</taxon>
        <taxon>Comamonas</taxon>
    </lineage>
</organism>
<keyword evidence="3 4" id="KW-0413">Isomerase</keyword>
<dbReference type="PRINTS" id="PR00992">
    <property type="entry name" value="ALARACEMASE"/>
</dbReference>
<dbReference type="GO" id="GO:0008784">
    <property type="term" value="F:alanine racemase activity"/>
    <property type="evidence" value="ECO:0007669"/>
    <property type="project" value="UniProtKB-EC"/>
</dbReference>
<comment type="pathway">
    <text evidence="4">Amino-acid biosynthesis; D-alanine biosynthesis; D-alanine from L-alanine: step 1/1.</text>
</comment>
<dbReference type="InterPro" id="IPR029066">
    <property type="entry name" value="PLP-binding_barrel"/>
</dbReference>
<dbReference type="InterPro" id="IPR011079">
    <property type="entry name" value="Ala_racemase_C"/>
</dbReference>
<dbReference type="Proteomes" id="UP001595967">
    <property type="component" value="Unassembled WGS sequence"/>
</dbReference>
<feature type="active site" description="Proton acceptor; specific for L-alanine" evidence="4">
    <location>
        <position position="250"/>
    </location>
</feature>
<accession>A0ABV9GZ16</accession>
<dbReference type="CDD" id="cd06827">
    <property type="entry name" value="PLPDE_III_AR_proteobact"/>
    <property type="match status" value="1"/>
</dbReference>
<feature type="domain" description="Alanine racemase C-terminal" evidence="5">
    <location>
        <begin position="229"/>
        <end position="352"/>
    </location>
</feature>
<dbReference type="InterPro" id="IPR001608">
    <property type="entry name" value="Ala_racemase_N"/>
</dbReference>
<dbReference type="RefSeq" id="WP_377725183.1">
    <property type="nucleotide sequence ID" value="NZ_JBHSEW010000005.1"/>
</dbReference>
<dbReference type="Pfam" id="PF00842">
    <property type="entry name" value="Ala_racemase_C"/>
    <property type="match status" value="1"/>
</dbReference>
<evidence type="ECO:0000313" key="7">
    <source>
        <dbReference type="Proteomes" id="UP001595967"/>
    </source>
</evidence>
<keyword evidence="2 4" id="KW-0663">Pyridoxal phosphate</keyword>
<comment type="function">
    <text evidence="4">Catalyzes the interconversion of L-alanine and D-alanine. May also act on other amino acids.</text>
</comment>
<evidence type="ECO:0000313" key="6">
    <source>
        <dbReference type="EMBL" id="MFC4621970.1"/>
    </source>
</evidence>
<sequence length="352" mass="37818">MSRPAWVEIDLSALQANYAAAQVVHGGRVFAVLKANAYGHGALPCAQALAAQADGFAVAFVEEALPLRAAGITAPILVLEGAFDADDVQQAARHQLWLVVHQARQIELLAQHGGAPLHAWIKVDSGMHRVGFAPHEVAAVQERLAACPQVTQISFMTHLARADELEQPLHTLAQLQQFDEAVGALPGWRSVSNSAGIVAWPQTHRDWGRAGLMLYGAAPCASDTVLRPVMRLKSRIFAERWLEPGQSVGYGAIFTAPRRTRVGLVAMGYADGYPRTTPNGTPVAVDGQRTQTLGRVSMDMMTVDLTNLPNTGPGSEVELWGDLVPVGTVAAANNTIAYELLCHVQRVPRKVM</sequence>